<evidence type="ECO:0000256" key="3">
    <source>
        <dbReference type="SAM" id="SignalP"/>
    </source>
</evidence>
<evidence type="ECO:0000256" key="2">
    <source>
        <dbReference type="SAM" id="MobiDB-lite"/>
    </source>
</evidence>
<dbReference type="Pfam" id="PF01345">
    <property type="entry name" value="DUF11"/>
    <property type="match status" value="2"/>
</dbReference>
<dbReference type="RefSeq" id="WP_077129346.1">
    <property type="nucleotide sequence ID" value="NZ_CP014263.1"/>
</dbReference>
<dbReference type="Gene3D" id="3.40.50.1110">
    <property type="entry name" value="SGNH hydrolase"/>
    <property type="match status" value="1"/>
</dbReference>
<evidence type="ECO:0000256" key="1">
    <source>
        <dbReference type="ARBA" id="ARBA00022801"/>
    </source>
</evidence>
<feature type="compositionally biased region" description="Polar residues" evidence="2">
    <location>
        <begin position="681"/>
        <end position="694"/>
    </location>
</feature>
<feature type="region of interest" description="Disordered" evidence="2">
    <location>
        <begin position="681"/>
        <end position="703"/>
    </location>
</feature>
<dbReference type="Proteomes" id="UP000187941">
    <property type="component" value="Chromosome"/>
</dbReference>
<dbReference type="EMBL" id="CP014263">
    <property type="protein sequence ID" value="AQG77921.1"/>
    <property type="molecule type" value="Genomic_DNA"/>
</dbReference>
<dbReference type="InterPro" id="IPR005181">
    <property type="entry name" value="SASA"/>
</dbReference>
<feature type="domain" description="DUF11" evidence="4">
    <location>
        <begin position="742"/>
        <end position="846"/>
    </location>
</feature>
<dbReference type="NCBIfam" id="TIGR01451">
    <property type="entry name" value="B_ant_repeat"/>
    <property type="match status" value="1"/>
</dbReference>
<evidence type="ECO:0000313" key="7">
    <source>
        <dbReference type="Proteomes" id="UP000187941"/>
    </source>
</evidence>
<dbReference type="PANTHER" id="PTHR34819:SF3">
    <property type="entry name" value="CELL SURFACE PROTEIN"/>
    <property type="match status" value="1"/>
</dbReference>
<dbReference type="Pfam" id="PF03629">
    <property type="entry name" value="SASA"/>
    <property type="match status" value="1"/>
</dbReference>
<feature type="domain" description="Sialate O-acetylesterase" evidence="5">
    <location>
        <begin position="191"/>
        <end position="350"/>
    </location>
</feature>
<reference evidence="6 7" key="1">
    <citation type="submission" date="2016-01" db="EMBL/GenBank/DDBJ databases">
        <authorList>
            <person name="Oliw E.H."/>
        </authorList>
    </citation>
    <scope>NUCLEOTIDE SEQUENCE [LARGE SCALE GENOMIC DNA]</scope>
    <source>
        <strain evidence="6 7">DY10</strain>
    </source>
</reference>
<accession>A0A1P9WRC5</accession>
<dbReference type="GO" id="GO:0016788">
    <property type="term" value="F:hydrolase activity, acting on ester bonds"/>
    <property type="evidence" value="ECO:0007669"/>
    <property type="project" value="UniProtKB-ARBA"/>
</dbReference>
<dbReference type="OrthoDB" id="926075at2"/>
<proteinExistence type="predicted"/>
<dbReference type="SUPFAM" id="SSF52266">
    <property type="entry name" value="SGNH hydrolase"/>
    <property type="match status" value="1"/>
</dbReference>
<dbReference type="InterPro" id="IPR001434">
    <property type="entry name" value="OmcB-like_DUF11"/>
</dbReference>
<dbReference type="InterPro" id="IPR036514">
    <property type="entry name" value="SGNH_hydro_sf"/>
</dbReference>
<feature type="domain" description="DUF11" evidence="4">
    <location>
        <begin position="584"/>
        <end position="694"/>
    </location>
</feature>
<protein>
    <recommendedName>
        <fullName evidence="8">DUF11 domain-containing protein</fullName>
    </recommendedName>
</protein>
<dbReference type="InterPro" id="IPR047589">
    <property type="entry name" value="DUF11_rpt"/>
</dbReference>
<dbReference type="InterPro" id="IPR013783">
    <property type="entry name" value="Ig-like_fold"/>
</dbReference>
<dbReference type="PANTHER" id="PTHR34819">
    <property type="entry name" value="LARGE CYSTEINE-RICH PERIPLASMIC PROTEIN OMCB"/>
    <property type="match status" value="1"/>
</dbReference>
<keyword evidence="7" id="KW-1185">Reference proteome</keyword>
<feature type="chain" id="PRO_5012456264" description="DUF11 domain-containing protein" evidence="3">
    <location>
        <begin position="23"/>
        <end position="866"/>
    </location>
</feature>
<keyword evidence="3" id="KW-0732">Signal</keyword>
<keyword evidence="1" id="KW-0378">Hydrolase</keyword>
<evidence type="ECO:0000259" key="5">
    <source>
        <dbReference type="Pfam" id="PF03629"/>
    </source>
</evidence>
<dbReference type="InterPro" id="IPR051172">
    <property type="entry name" value="Chlamydia_OmcB"/>
</dbReference>
<dbReference type="STRING" id="1178516.AWR27_00265"/>
<evidence type="ECO:0008006" key="8">
    <source>
        <dbReference type="Google" id="ProtNLM"/>
    </source>
</evidence>
<dbReference type="Gene3D" id="2.60.40.10">
    <property type="entry name" value="Immunoglobulins"/>
    <property type="match status" value="1"/>
</dbReference>
<evidence type="ECO:0000313" key="6">
    <source>
        <dbReference type="EMBL" id="AQG77921.1"/>
    </source>
</evidence>
<feature type="signal peptide" evidence="3">
    <location>
        <begin position="1"/>
        <end position="22"/>
    </location>
</feature>
<gene>
    <name evidence="6" type="ORF">AWR27_00265</name>
</gene>
<dbReference type="AlphaFoldDB" id="A0A1P9WRC5"/>
<dbReference type="KEGG" id="smon:AWR27_00265"/>
<name>A0A1P9WRC5_9BACT</name>
<feature type="region of interest" description="Disordered" evidence="2">
    <location>
        <begin position="836"/>
        <end position="866"/>
    </location>
</feature>
<evidence type="ECO:0000259" key="4">
    <source>
        <dbReference type="Pfam" id="PF01345"/>
    </source>
</evidence>
<feature type="compositionally biased region" description="Polar residues" evidence="2">
    <location>
        <begin position="836"/>
        <end position="848"/>
    </location>
</feature>
<organism evidence="6 7">
    <name type="scientific">Spirosoma montaniterrae</name>
    <dbReference type="NCBI Taxonomy" id="1178516"/>
    <lineage>
        <taxon>Bacteria</taxon>
        <taxon>Pseudomonadati</taxon>
        <taxon>Bacteroidota</taxon>
        <taxon>Cytophagia</taxon>
        <taxon>Cytophagales</taxon>
        <taxon>Cytophagaceae</taxon>
        <taxon>Spirosoma</taxon>
    </lineage>
</organism>
<sequence length="866" mass="94670">MAMRYTGVLLLLILVSSPPCHGQAGFLFNQLPADFQLFARDNTNQATIVISGIATSTQPQRVSVQVWREGQHWAKSMVSLPVSRPASFSVGASIRSGRAQYIVRVFSHTGTDSTLLVERTRIVCGDFIQIHGQSNAIAFDPTYSFDDTYARNVAFLPGSDPSSGQVGWFPAKQPYGSVGLIGWRLQELILHHFDVPVCIINGAIGGAGINVLSARNANNPASLNTAYGQLLFRHQWASAIPRLRAIVWKQGETEAGGAFENAAYYSTQFDQLYRNWRQDYGPQPRIYVSQINFMPETNQQAGAIRDFQRRTKTLYANLETIATVGTPGHDGVHYSTAGNLQIAGELFRQIARDVYASTDTLQINSPDIQRAYYNTSRDTLTMVFQDDMRMVWPADSTLTNPNTGTTYQRRMVDFLYINGQNGRVQSGTADRNRVRLKLTSPQSGTALTYLPSFFTDSHTAFYNGVHLKNSRNMRAFSFNNVFIANVLPAITWVSADLLPNNQIRITWNPPAMQPLRYELDRSDDGGLTFNRISQPAGVATQFIDQNLPYQAIAVYYRIRAITAQTESIMSSLLHAFKPDVRLADLSLGLVTSARIMKLNEPFIAQMTVYNNGPSTATTVVLENRLPPHVTFLGGNGLTHLAGVVSATLGSVAVSEMVSLTYTLSIQQPGRYVNAAQIIQSSVPDPDSQTNSGTADGQDDAVMTDFRSTPTNELTVYVSPNPIQHPLPPVQANQPTPVAGQTDLSLQITPNTLTPAINEVVTFTLTVSNRGGAVAALATVVNKLPDGLMLHEASGWTIAGNDVSISLTNLAVGESRHVWFRARATASGIQLNQAQISHTTPIDSDSTPGNGYLNGEDDTASVSLRVR</sequence>